<evidence type="ECO:0000256" key="1">
    <source>
        <dbReference type="ARBA" id="ARBA00004123"/>
    </source>
</evidence>
<comment type="catalytic activity">
    <reaction evidence="16">
        <text>ATP + H2O = ADP + phosphate + H(+)</text>
        <dbReference type="Rhea" id="RHEA:13065"/>
        <dbReference type="ChEBI" id="CHEBI:15377"/>
        <dbReference type="ChEBI" id="CHEBI:15378"/>
        <dbReference type="ChEBI" id="CHEBI:30616"/>
        <dbReference type="ChEBI" id="CHEBI:43474"/>
        <dbReference type="ChEBI" id="CHEBI:456216"/>
        <dbReference type="EC" id="3.6.4.12"/>
    </reaction>
</comment>
<keyword evidence="11" id="KW-0862">Zinc</keyword>
<evidence type="ECO:0000256" key="8">
    <source>
        <dbReference type="ARBA" id="ARBA00022771"/>
    </source>
</evidence>
<evidence type="ECO:0000256" key="13">
    <source>
        <dbReference type="ARBA" id="ARBA00023125"/>
    </source>
</evidence>
<name>A0A5B8MTH9_9CHLO</name>
<dbReference type="GO" id="GO:0043138">
    <property type="term" value="F:3'-5' DNA helicase activity"/>
    <property type="evidence" value="ECO:0007669"/>
    <property type="project" value="TreeGrafter"/>
</dbReference>
<dbReference type="InterPro" id="IPR012340">
    <property type="entry name" value="NA-bd_OB-fold"/>
</dbReference>
<dbReference type="InterPro" id="IPR031327">
    <property type="entry name" value="MCM"/>
</dbReference>
<dbReference type="GO" id="GO:0042555">
    <property type="term" value="C:MCM complex"/>
    <property type="evidence" value="ECO:0007669"/>
    <property type="project" value="InterPro"/>
</dbReference>
<dbReference type="FunFam" id="3.40.50.300:FF:000138">
    <property type="entry name" value="DNA helicase"/>
    <property type="match status" value="1"/>
</dbReference>
<evidence type="ECO:0000256" key="4">
    <source>
        <dbReference type="ARBA" id="ARBA00018925"/>
    </source>
</evidence>
<dbReference type="OrthoDB" id="844at2759"/>
<feature type="region of interest" description="Disordered" evidence="17">
    <location>
        <begin position="1"/>
        <end position="110"/>
    </location>
</feature>
<proteinExistence type="inferred from homology"/>
<dbReference type="Pfam" id="PF17207">
    <property type="entry name" value="MCM_OB"/>
    <property type="match status" value="1"/>
</dbReference>
<evidence type="ECO:0000256" key="17">
    <source>
        <dbReference type="SAM" id="MobiDB-lite"/>
    </source>
</evidence>
<dbReference type="PANTHER" id="PTHR11630:SF44">
    <property type="entry name" value="DNA REPLICATION LICENSING FACTOR MCM2"/>
    <property type="match status" value="1"/>
</dbReference>
<dbReference type="InterPro" id="IPR008045">
    <property type="entry name" value="MCM2"/>
</dbReference>
<evidence type="ECO:0000313" key="20">
    <source>
        <dbReference type="Proteomes" id="UP000316726"/>
    </source>
</evidence>
<organism evidence="19 20">
    <name type="scientific">Chloropicon primus</name>
    <dbReference type="NCBI Taxonomy" id="1764295"/>
    <lineage>
        <taxon>Eukaryota</taxon>
        <taxon>Viridiplantae</taxon>
        <taxon>Chlorophyta</taxon>
        <taxon>Chloropicophyceae</taxon>
        <taxon>Chloropicales</taxon>
        <taxon>Chloropicaceae</taxon>
        <taxon>Chloropicon</taxon>
    </lineage>
</organism>
<dbReference type="AlphaFoldDB" id="A0A5B8MTH9"/>
<evidence type="ECO:0000256" key="7">
    <source>
        <dbReference type="ARBA" id="ARBA00022741"/>
    </source>
</evidence>
<dbReference type="GO" id="GO:0000727">
    <property type="term" value="P:double-strand break repair via break-induced replication"/>
    <property type="evidence" value="ECO:0007669"/>
    <property type="project" value="TreeGrafter"/>
</dbReference>
<dbReference type="GO" id="GO:0016887">
    <property type="term" value="F:ATP hydrolysis activity"/>
    <property type="evidence" value="ECO:0007669"/>
    <property type="project" value="RHEA"/>
</dbReference>
<protein>
    <recommendedName>
        <fullName evidence="4">DNA replication licensing factor MCM2</fullName>
        <ecNumber evidence="3">3.6.4.12</ecNumber>
    </recommendedName>
</protein>
<dbReference type="EMBL" id="CP031041">
    <property type="protein sequence ID" value="QDZ22712.1"/>
    <property type="molecule type" value="Genomic_DNA"/>
</dbReference>
<keyword evidence="7" id="KW-0547">Nucleotide-binding</keyword>
<evidence type="ECO:0000256" key="16">
    <source>
        <dbReference type="ARBA" id="ARBA00047995"/>
    </source>
</evidence>
<comment type="similarity">
    <text evidence="2">Belongs to the MCM family.</text>
</comment>
<dbReference type="InterPro" id="IPR027417">
    <property type="entry name" value="P-loop_NTPase"/>
</dbReference>
<dbReference type="Pfam" id="PF23669">
    <property type="entry name" value="WHD_MCM2"/>
    <property type="match status" value="1"/>
</dbReference>
<dbReference type="Pfam" id="PF00493">
    <property type="entry name" value="MCM"/>
    <property type="match status" value="1"/>
</dbReference>
<keyword evidence="13" id="KW-0238">DNA-binding</keyword>
<dbReference type="InterPro" id="IPR027925">
    <property type="entry name" value="MCM_N"/>
</dbReference>
<evidence type="ECO:0000313" key="19">
    <source>
        <dbReference type="EMBL" id="QDZ22712.1"/>
    </source>
</evidence>
<keyword evidence="9" id="KW-0378">Hydrolase</keyword>
<keyword evidence="12" id="KW-0067">ATP-binding</keyword>
<evidence type="ECO:0000256" key="10">
    <source>
        <dbReference type="ARBA" id="ARBA00022806"/>
    </source>
</evidence>
<keyword evidence="8" id="KW-0863">Zinc-finger</keyword>
<keyword evidence="10" id="KW-0347">Helicase</keyword>
<dbReference type="PROSITE" id="PS00847">
    <property type="entry name" value="MCM_1"/>
    <property type="match status" value="1"/>
</dbReference>
<keyword evidence="15" id="KW-0131">Cell cycle</keyword>
<keyword evidence="14" id="KW-0539">Nucleus</keyword>
<evidence type="ECO:0000256" key="2">
    <source>
        <dbReference type="ARBA" id="ARBA00008010"/>
    </source>
</evidence>
<evidence type="ECO:0000256" key="12">
    <source>
        <dbReference type="ARBA" id="ARBA00022840"/>
    </source>
</evidence>
<evidence type="ECO:0000256" key="5">
    <source>
        <dbReference type="ARBA" id="ARBA00022705"/>
    </source>
</evidence>
<comment type="subcellular location">
    <subcellularLocation>
        <location evidence="1">Nucleus</location>
    </subcellularLocation>
</comment>
<dbReference type="InterPro" id="IPR059098">
    <property type="entry name" value="WHD_MCM2"/>
</dbReference>
<feature type="compositionally biased region" description="Low complexity" evidence="17">
    <location>
        <begin position="25"/>
        <end position="40"/>
    </location>
</feature>
<evidence type="ECO:0000259" key="18">
    <source>
        <dbReference type="PROSITE" id="PS50051"/>
    </source>
</evidence>
<dbReference type="GO" id="GO:0005634">
    <property type="term" value="C:nucleus"/>
    <property type="evidence" value="ECO:0007669"/>
    <property type="project" value="UniProtKB-SubCell"/>
</dbReference>
<dbReference type="SMART" id="SM00350">
    <property type="entry name" value="MCM"/>
    <property type="match status" value="1"/>
</dbReference>
<accession>A0A5B8MTH9</accession>
<gene>
    <name evidence="19" type="ORF">A3770_08p52300</name>
</gene>
<dbReference type="EC" id="3.6.4.12" evidence="3"/>
<dbReference type="InterPro" id="IPR041562">
    <property type="entry name" value="MCM_lid"/>
</dbReference>
<dbReference type="PRINTS" id="PR01658">
    <property type="entry name" value="MCMPROTEIN2"/>
</dbReference>
<dbReference type="PROSITE" id="PS50051">
    <property type="entry name" value="MCM_2"/>
    <property type="match status" value="1"/>
</dbReference>
<dbReference type="GO" id="GO:1902975">
    <property type="term" value="P:mitotic DNA replication initiation"/>
    <property type="evidence" value="ECO:0007669"/>
    <property type="project" value="TreeGrafter"/>
</dbReference>
<dbReference type="GO" id="GO:0005524">
    <property type="term" value="F:ATP binding"/>
    <property type="evidence" value="ECO:0007669"/>
    <property type="project" value="UniProtKB-KW"/>
</dbReference>
<feature type="region of interest" description="Disordered" evidence="17">
    <location>
        <begin position="148"/>
        <end position="173"/>
    </location>
</feature>
<dbReference type="Pfam" id="PF14551">
    <property type="entry name" value="MCM_N"/>
    <property type="match status" value="1"/>
</dbReference>
<evidence type="ECO:0000256" key="15">
    <source>
        <dbReference type="ARBA" id="ARBA00023306"/>
    </source>
</evidence>
<dbReference type="Pfam" id="PF17855">
    <property type="entry name" value="MCM_lid"/>
    <property type="match status" value="1"/>
</dbReference>
<dbReference type="Proteomes" id="UP000316726">
    <property type="component" value="Chromosome 8"/>
</dbReference>
<feature type="compositionally biased region" description="Polar residues" evidence="17">
    <location>
        <begin position="50"/>
        <end position="78"/>
    </location>
</feature>
<dbReference type="InterPro" id="IPR018525">
    <property type="entry name" value="MCM_CS"/>
</dbReference>
<evidence type="ECO:0000256" key="3">
    <source>
        <dbReference type="ARBA" id="ARBA00012551"/>
    </source>
</evidence>
<dbReference type="PRINTS" id="PR01657">
    <property type="entry name" value="MCMFAMILY"/>
</dbReference>
<dbReference type="Gene3D" id="3.30.1640.10">
    <property type="entry name" value="mini-chromosome maintenance (MCM) complex, chain A, domain 1"/>
    <property type="match status" value="1"/>
</dbReference>
<keyword evidence="5" id="KW-0235">DNA replication</keyword>
<keyword evidence="6" id="KW-0479">Metal-binding</keyword>
<dbReference type="PANTHER" id="PTHR11630">
    <property type="entry name" value="DNA REPLICATION LICENSING FACTOR MCM FAMILY MEMBER"/>
    <property type="match status" value="1"/>
</dbReference>
<keyword evidence="20" id="KW-1185">Reference proteome</keyword>
<feature type="domain" description="MCM C-terminal AAA(+) ATPase" evidence="18">
    <location>
        <begin position="516"/>
        <end position="724"/>
    </location>
</feature>
<dbReference type="SUPFAM" id="SSF52540">
    <property type="entry name" value="P-loop containing nucleoside triphosphate hydrolases"/>
    <property type="match status" value="1"/>
</dbReference>
<evidence type="ECO:0000256" key="9">
    <source>
        <dbReference type="ARBA" id="ARBA00022801"/>
    </source>
</evidence>
<dbReference type="Gene3D" id="2.40.50.140">
    <property type="entry name" value="Nucleic acid-binding proteins"/>
    <property type="match status" value="1"/>
</dbReference>
<reference evidence="19 20" key="1">
    <citation type="submission" date="2018-07" db="EMBL/GenBank/DDBJ databases">
        <title>The complete nuclear genome of the prasinophyte Chloropicon primus (CCMP1205).</title>
        <authorList>
            <person name="Pombert J.-F."/>
            <person name="Otis C."/>
            <person name="Turmel M."/>
            <person name="Lemieux C."/>
        </authorList>
    </citation>
    <scope>NUCLEOTIDE SEQUENCE [LARGE SCALE GENOMIC DNA]</scope>
    <source>
        <strain evidence="19 20">CCMP1205</strain>
    </source>
</reference>
<dbReference type="Gene3D" id="3.40.50.300">
    <property type="entry name" value="P-loop containing nucleotide triphosphate hydrolases"/>
    <property type="match status" value="1"/>
</dbReference>
<dbReference type="GO" id="GO:0017116">
    <property type="term" value="F:single-stranded DNA helicase activity"/>
    <property type="evidence" value="ECO:0007669"/>
    <property type="project" value="TreeGrafter"/>
</dbReference>
<feature type="compositionally biased region" description="Basic residues" evidence="17">
    <location>
        <begin position="1"/>
        <end position="11"/>
    </location>
</feature>
<dbReference type="SUPFAM" id="SSF50249">
    <property type="entry name" value="Nucleic acid-binding proteins"/>
    <property type="match status" value="1"/>
</dbReference>
<sequence>MPERRTTRRRGAGGARDENEDEVLEQQQQQEQQEQVDQELVTGNDDDSETSAPSLPSLEGSQDSHGNEVTPTPTQFTADESMANRLMGEDSGEDLLDEEVGHPVGGFRDYRRIEQLDRYDSEGIDSQFEESALPEDQMRARLAAEEALQRRDQRRRRGRRLPGALDEDEDDDLRPRRRARREAFGLRADGEMSEDYEEEIPVRLEDVRGPLADAIAQEPVHRELKRRFTAFLRHFKARGADGENAAGAAADDSSLPVYVSKIADMCKANRQSLEVSYTDLSTAAPAIAIWLSDCPVAMLNLMHQVAKEVTLQLFPEYSEVREEVFVRIVDFPLVDAIRDIRQSHLHQLVRTTGVVTRRTGVFPQLQEVCFTCEKCGFVMGPFHQSTNEEVKPGSCPNCQSKGPFSLNVEGTVYRNYQKITLQESPGKVPAGRLPRTKEIILLHDLIDCARPGEEIDVTGVYEYSFDAGLHAKQGFPVFATLLEANSVTKKGDAFAAFALSDEDRTQINTLSRDPRIGKRIIKSIAPSIYGHTNIKTGIALALFGGQEKHVKGGGTHRVRGDINMLLLGDPGMAKSQFLKYIEQTSERSVYTTGKGASAVGLTAAVHRDPVTREWTLEGGALVLADRGTCLIDEFDKMNDQDRVSIHEAMEQQSISISKAGIVTSLQARCSVIAAANPVGGRYDAGKSFSENVELSDPILSRFDILCVVRDIVDPESDSRLASFVVDSHDKNHPDNVHDAEEEAEEKVVDEDLIDQSLLCKYISYAKQHCKPRLQSGDLDKLARVYAELRRESLATPGGIPIAVRHLESLIRMSEAHARMHLRTTVIDEDIDVAIKVLLEGFITSQRLSAQKQLRRRLRRFIARGTEDYKDLLMHVLKSLMRDQVRLEAARAVSRQGVTEGEMPSIQVDLRYFEDKAKEYGITDLKPFYESESFRRGYGLDEASGTITNIGE</sequence>
<dbReference type="Gene3D" id="2.20.28.10">
    <property type="match status" value="1"/>
</dbReference>
<dbReference type="InterPro" id="IPR033762">
    <property type="entry name" value="MCM_OB"/>
</dbReference>
<evidence type="ECO:0000256" key="11">
    <source>
        <dbReference type="ARBA" id="ARBA00022833"/>
    </source>
</evidence>
<dbReference type="InterPro" id="IPR001208">
    <property type="entry name" value="MCM_dom"/>
</dbReference>
<evidence type="ECO:0000256" key="14">
    <source>
        <dbReference type="ARBA" id="ARBA00023242"/>
    </source>
</evidence>
<evidence type="ECO:0000256" key="6">
    <source>
        <dbReference type="ARBA" id="ARBA00022723"/>
    </source>
</evidence>
<dbReference type="STRING" id="1764295.A0A5B8MTH9"/>
<dbReference type="GO" id="GO:0008270">
    <property type="term" value="F:zinc ion binding"/>
    <property type="evidence" value="ECO:0007669"/>
    <property type="project" value="UniProtKB-KW"/>
</dbReference>
<dbReference type="GO" id="GO:0003697">
    <property type="term" value="F:single-stranded DNA binding"/>
    <property type="evidence" value="ECO:0007669"/>
    <property type="project" value="TreeGrafter"/>
</dbReference>